<evidence type="ECO:0000313" key="2">
    <source>
        <dbReference type="EMBL" id="MSU82233.1"/>
    </source>
</evidence>
<proteinExistence type="predicted"/>
<name>A0A6N7YCS4_9FIRM</name>
<feature type="signal peptide" evidence="1">
    <location>
        <begin position="1"/>
        <end position="29"/>
    </location>
</feature>
<dbReference type="RefSeq" id="WP_154580960.1">
    <property type="nucleotide sequence ID" value="NZ_VULP01000013.1"/>
</dbReference>
<dbReference type="EMBL" id="VULP01000013">
    <property type="protein sequence ID" value="MSU82233.1"/>
    <property type="molecule type" value="Genomic_DNA"/>
</dbReference>
<dbReference type="AlphaFoldDB" id="A0A6N7YCS4"/>
<sequence length="215" mass="24326">MKHLVKKLSTLFIVAVLAVTILLPATANAKERAIKYRSNLVVVKDPMFASSIRFPERITSYTSSNKKFTTTDLLQLDGDQYVTITPYTKASTSLSFVGKSGKIYNMNFKIVNYTNPVSKFKINSKNYAKKFKKSTEFSKEISGKQKISVKAKRGWKVVGLYYTTYNYSGKCKTKKIKNNHYVNISKKYSGYVDVTLKNKKTNAITVLTLCVGPQF</sequence>
<evidence type="ECO:0000313" key="3">
    <source>
        <dbReference type="Proteomes" id="UP000433359"/>
    </source>
</evidence>
<keyword evidence="1" id="KW-0732">Signal</keyword>
<gene>
    <name evidence="2" type="ORF">FYJ25_07660</name>
</gene>
<accession>A0A6N7YCS4</accession>
<organism evidence="2 3">
    <name type="scientific">Anaerobutyricum soehngenii</name>
    <dbReference type="NCBI Taxonomy" id="105843"/>
    <lineage>
        <taxon>Bacteria</taxon>
        <taxon>Bacillati</taxon>
        <taxon>Bacillota</taxon>
        <taxon>Clostridia</taxon>
        <taxon>Lachnospirales</taxon>
        <taxon>Lachnospiraceae</taxon>
        <taxon>Anaerobutyricum</taxon>
    </lineage>
</organism>
<dbReference type="Proteomes" id="UP000433359">
    <property type="component" value="Unassembled WGS sequence"/>
</dbReference>
<feature type="chain" id="PRO_5027070122" evidence="1">
    <location>
        <begin position="30"/>
        <end position="215"/>
    </location>
</feature>
<reference evidence="2 3" key="1">
    <citation type="submission" date="2019-08" db="EMBL/GenBank/DDBJ databases">
        <title>In-depth cultivation of the pig gut microbiome towards novel bacterial diversity and tailored functional studies.</title>
        <authorList>
            <person name="Wylensek D."/>
            <person name="Hitch T.C.A."/>
            <person name="Clavel T."/>
        </authorList>
    </citation>
    <scope>NUCLEOTIDE SEQUENCE [LARGE SCALE GENOMIC DNA]</scope>
    <source>
        <strain evidence="2 3">BSM-383-APC-4H</strain>
    </source>
</reference>
<evidence type="ECO:0000256" key="1">
    <source>
        <dbReference type="SAM" id="SignalP"/>
    </source>
</evidence>
<protein>
    <submittedName>
        <fullName evidence="2">Uncharacterized protein</fullName>
    </submittedName>
</protein>
<comment type="caution">
    <text evidence="2">The sequence shown here is derived from an EMBL/GenBank/DDBJ whole genome shotgun (WGS) entry which is preliminary data.</text>
</comment>